<evidence type="ECO:0000313" key="1">
    <source>
        <dbReference type="EMBL" id="CAK9178295.1"/>
    </source>
</evidence>
<dbReference type="EMBL" id="CAUOFW020007279">
    <property type="protein sequence ID" value="CAK9178295.1"/>
    <property type="molecule type" value="Genomic_DNA"/>
</dbReference>
<name>A0ABC8UA88_9AQUA</name>
<protein>
    <submittedName>
        <fullName evidence="1">Uncharacterized protein</fullName>
    </submittedName>
</protein>
<accession>A0ABC8UA88</accession>
<comment type="caution">
    <text evidence="1">The sequence shown here is derived from an EMBL/GenBank/DDBJ whole genome shotgun (WGS) entry which is preliminary data.</text>
</comment>
<proteinExistence type="predicted"/>
<sequence>MARRHGWELPAHTFQDVYEYVAIGVYSFLVSIIEVFNSNPSAKTPAYGLQNDTDLRGIASSREEPSKAGLENGGKSDRTIVLMFVMMHRCTTIDSADPGILIEAAKTPAYGLQNDTDLRG</sequence>
<organism evidence="1 2">
    <name type="scientific">Ilex paraguariensis</name>
    <name type="common">yerba mate</name>
    <dbReference type="NCBI Taxonomy" id="185542"/>
    <lineage>
        <taxon>Eukaryota</taxon>
        <taxon>Viridiplantae</taxon>
        <taxon>Streptophyta</taxon>
        <taxon>Embryophyta</taxon>
        <taxon>Tracheophyta</taxon>
        <taxon>Spermatophyta</taxon>
        <taxon>Magnoliopsida</taxon>
        <taxon>eudicotyledons</taxon>
        <taxon>Gunneridae</taxon>
        <taxon>Pentapetalae</taxon>
        <taxon>asterids</taxon>
        <taxon>campanulids</taxon>
        <taxon>Aquifoliales</taxon>
        <taxon>Aquifoliaceae</taxon>
        <taxon>Ilex</taxon>
    </lineage>
</organism>
<dbReference type="Proteomes" id="UP001642360">
    <property type="component" value="Unassembled WGS sequence"/>
</dbReference>
<reference evidence="1 2" key="1">
    <citation type="submission" date="2024-02" db="EMBL/GenBank/DDBJ databases">
        <authorList>
            <person name="Vignale AGUSTIN F."/>
            <person name="Sosa J E."/>
            <person name="Modenutti C."/>
        </authorList>
    </citation>
    <scope>NUCLEOTIDE SEQUENCE [LARGE SCALE GENOMIC DNA]</scope>
</reference>
<evidence type="ECO:0000313" key="2">
    <source>
        <dbReference type="Proteomes" id="UP001642360"/>
    </source>
</evidence>
<keyword evidence="2" id="KW-1185">Reference proteome</keyword>
<dbReference type="AlphaFoldDB" id="A0ABC8UA88"/>
<gene>
    <name evidence="1" type="ORF">ILEXP_LOCUS48227</name>
</gene>